<organism evidence="1">
    <name type="scientific">Anguilla anguilla</name>
    <name type="common">European freshwater eel</name>
    <name type="synonym">Muraena anguilla</name>
    <dbReference type="NCBI Taxonomy" id="7936"/>
    <lineage>
        <taxon>Eukaryota</taxon>
        <taxon>Metazoa</taxon>
        <taxon>Chordata</taxon>
        <taxon>Craniata</taxon>
        <taxon>Vertebrata</taxon>
        <taxon>Euteleostomi</taxon>
        <taxon>Actinopterygii</taxon>
        <taxon>Neopterygii</taxon>
        <taxon>Teleostei</taxon>
        <taxon>Anguilliformes</taxon>
        <taxon>Anguillidae</taxon>
        <taxon>Anguilla</taxon>
    </lineage>
</organism>
<evidence type="ECO:0000313" key="1">
    <source>
        <dbReference type="EMBL" id="JAH29900.1"/>
    </source>
</evidence>
<accession>A0A0E9RNA2</accession>
<reference evidence="1" key="1">
    <citation type="submission" date="2014-11" db="EMBL/GenBank/DDBJ databases">
        <authorList>
            <person name="Amaro Gonzalez C."/>
        </authorList>
    </citation>
    <scope>NUCLEOTIDE SEQUENCE</scope>
</reference>
<proteinExistence type="predicted"/>
<protein>
    <submittedName>
        <fullName evidence="1">Uncharacterized protein</fullName>
    </submittedName>
</protein>
<dbReference type="AlphaFoldDB" id="A0A0E9RNA2"/>
<reference evidence="1" key="2">
    <citation type="journal article" date="2015" name="Fish Shellfish Immunol.">
        <title>Early steps in the European eel (Anguilla anguilla)-Vibrio vulnificus interaction in the gills: Role of the RtxA13 toxin.</title>
        <authorList>
            <person name="Callol A."/>
            <person name="Pajuelo D."/>
            <person name="Ebbesson L."/>
            <person name="Teles M."/>
            <person name="MacKenzie S."/>
            <person name="Amaro C."/>
        </authorList>
    </citation>
    <scope>NUCLEOTIDE SEQUENCE</scope>
</reference>
<dbReference type="EMBL" id="GBXM01078677">
    <property type="protein sequence ID" value="JAH29900.1"/>
    <property type="molecule type" value="Transcribed_RNA"/>
</dbReference>
<sequence>MNTAQPLLRSILQFYRKGSSRKDSLIDFQLFAGNDCDARKVSPESCQTKSVLFACKGHPRC</sequence>
<name>A0A0E9RNA2_ANGAN</name>